<feature type="transmembrane region" description="Helical" evidence="6">
    <location>
        <begin position="59"/>
        <end position="77"/>
    </location>
</feature>
<evidence type="ECO:0000313" key="8">
    <source>
        <dbReference type="EMBL" id="KAF5876916.1"/>
    </source>
</evidence>
<dbReference type="GeneID" id="59255400"/>
<keyword evidence="3 6" id="KW-1133">Transmembrane helix</keyword>
<evidence type="ECO:0000256" key="3">
    <source>
        <dbReference type="ARBA" id="ARBA00022989"/>
    </source>
</evidence>
<feature type="transmembrane region" description="Helical" evidence="6">
    <location>
        <begin position="33"/>
        <end position="52"/>
    </location>
</feature>
<evidence type="ECO:0000313" key="9">
    <source>
        <dbReference type="Proteomes" id="UP000531561"/>
    </source>
</evidence>
<reference evidence="8 9" key="1">
    <citation type="journal article" date="2020" name="Phytopathology">
        <title>A high-quality genome resource of Botrytis fragariae, a new and rapidly spreading fungal pathogen causing strawberry gray mold in the U.S.A.</title>
        <authorList>
            <person name="Wu Y."/>
            <person name="Saski C.A."/>
            <person name="Schnabel G."/>
            <person name="Xiao S."/>
            <person name="Hu M."/>
        </authorList>
    </citation>
    <scope>NUCLEOTIDE SEQUENCE [LARGE SCALE GENOMIC DNA]</scope>
    <source>
        <strain evidence="8 9">BVB16</strain>
    </source>
</reference>
<dbReference type="OrthoDB" id="444631at2759"/>
<feature type="transmembrane region" description="Helical" evidence="6">
    <location>
        <begin position="153"/>
        <end position="176"/>
    </location>
</feature>
<dbReference type="RefSeq" id="XP_037195862.1">
    <property type="nucleotide sequence ID" value="XM_037331708.1"/>
</dbReference>
<proteinExistence type="inferred from homology"/>
<evidence type="ECO:0000256" key="2">
    <source>
        <dbReference type="ARBA" id="ARBA00022692"/>
    </source>
</evidence>
<evidence type="ECO:0000256" key="4">
    <source>
        <dbReference type="ARBA" id="ARBA00023136"/>
    </source>
</evidence>
<dbReference type="GO" id="GO:0016020">
    <property type="term" value="C:membrane"/>
    <property type="evidence" value="ECO:0007669"/>
    <property type="project" value="UniProtKB-SubCell"/>
</dbReference>
<keyword evidence="2 6" id="KW-0812">Transmembrane</keyword>
<dbReference type="EMBL" id="JABFCT010000003">
    <property type="protein sequence ID" value="KAF5876916.1"/>
    <property type="molecule type" value="Genomic_DNA"/>
</dbReference>
<dbReference type="Proteomes" id="UP000531561">
    <property type="component" value="Unassembled WGS sequence"/>
</dbReference>
<keyword evidence="9" id="KW-1185">Reference proteome</keyword>
<dbReference type="AlphaFoldDB" id="A0A8H6ELQ5"/>
<feature type="transmembrane region" description="Helical" evidence="6">
    <location>
        <begin position="275"/>
        <end position="296"/>
    </location>
</feature>
<dbReference type="Pfam" id="PF20684">
    <property type="entry name" value="Fung_rhodopsin"/>
    <property type="match status" value="1"/>
</dbReference>
<evidence type="ECO:0000259" key="7">
    <source>
        <dbReference type="Pfam" id="PF20684"/>
    </source>
</evidence>
<feature type="domain" description="Rhodopsin" evidence="7">
    <location>
        <begin position="82"/>
        <end position="305"/>
    </location>
</feature>
<dbReference type="PANTHER" id="PTHR33048:SF158">
    <property type="entry name" value="MEMBRANE PROTEIN PTH11-LIKE, PUTATIVE-RELATED"/>
    <property type="match status" value="1"/>
</dbReference>
<accession>A0A8H6ELQ5</accession>
<dbReference type="PANTHER" id="PTHR33048">
    <property type="entry name" value="PTH11-LIKE INTEGRAL MEMBRANE PROTEIN (AFU_ORTHOLOGUE AFUA_5G11245)"/>
    <property type="match status" value="1"/>
</dbReference>
<comment type="subcellular location">
    <subcellularLocation>
        <location evidence="1">Membrane</location>
        <topology evidence="1">Multi-pass membrane protein</topology>
    </subcellularLocation>
</comment>
<protein>
    <submittedName>
        <fullName evidence="8">Putative integral membrane protein</fullName>
    </submittedName>
</protein>
<keyword evidence="4 6" id="KW-0472">Membrane</keyword>
<feature type="transmembrane region" description="Helical" evidence="6">
    <location>
        <begin position="114"/>
        <end position="141"/>
    </location>
</feature>
<comment type="caution">
    <text evidence="8">The sequence shown here is derived from an EMBL/GenBank/DDBJ whole genome shotgun (WGS) entry which is preliminary data.</text>
</comment>
<name>A0A8H6ELQ5_9HELO</name>
<evidence type="ECO:0000256" key="1">
    <source>
        <dbReference type="ARBA" id="ARBA00004141"/>
    </source>
</evidence>
<feature type="transmembrane region" description="Helical" evidence="6">
    <location>
        <begin position="196"/>
        <end position="222"/>
    </location>
</feature>
<gene>
    <name evidence="8" type="ORF">Bfra_001273</name>
</gene>
<organism evidence="8 9">
    <name type="scientific">Botrytis fragariae</name>
    <dbReference type="NCBI Taxonomy" id="1964551"/>
    <lineage>
        <taxon>Eukaryota</taxon>
        <taxon>Fungi</taxon>
        <taxon>Dikarya</taxon>
        <taxon>Ascomycota</taxon>
        <taxon>Pezizomycotina</taxon>
        <taxon>Leotiomycetes</taxon>
        <taxon>Helotiales</taxon>
        <taxon>Sclerotiniaceae</taxon>
        <taxon>Botrytis</taxon>
    </lineage>
</organism>
<evidence type="ECO:0000256" key="6">
    <source>
        <dbReference type="SAM" id="Phobius"/>
    </source>
</evidence>
<comment type="similarity">
    <text evidence="5">Belongs to the SAT4 family.</text>
</comment>
<dbReference type="InterPro" id="IPR049326">
    <property type="entry name" value="Rhodopsin_dom_fungi"/>
</dbReference>
<sequence length="411" mass="46036">MSTSSILSYLQDLPAQAPPPGITANLAHPESKGYILIIVSSVLFFFMMVCFFARVCSRWLIILLRLLVSSLVTVMEIKTQPSILFNTMRLGVTRGPVGKHQWDVTIGDVTSNDFIIAVSFLSNALVSPTLLLTKLTLFLLYLDLFRPFKWLRICVYIGICITVLFYSTIGILMIVWSSPHAGETWQTHLFTMEQQYAQIYASPWSAVGLGIDLFLLGLPLKAVGELCLAWRKKVIVGIVFLTGILWVLFFACIASALSVYYRFINKQSNTKDTTYALQNVIICSLAEMFIGVIVSCMPATWNLLRQCIPHFLALKSKLSFASGSFWKNDRDLLFLGEVASERGNSGYRKGSGELHGETNNSLKGSWEEERLAKLGVELARLGNANVYFGSEKRHCWVDVAHDGSCLRQDVW</sequence>
<evidence type="ECO:0000256" key="5">
    <source>
        <dbReference type="ARBA" id="ARBA00038359"/>
    </source>
</evidence>
<dbReference type="InterPro" id="IPR052337">
    <property type="entry name" value="SAT4-like"/>
</dbReference>
<feature type="transmembrane region" description="Helical" evidence="6">
    <location>
        <begin position="234"/>
        <end position="263"/>
    </location>
</feature>